<organism evidence="7 8">
    <name type="scientific">Coccomyxa viridis</name>
    <dbReference type="NCBI Taxonomy" id="1274662"/>
    <lineage>
        <taxon>Eukaryota</taxon>
        <taxon>Viridiplantae</taxon>
        <taxon>Chlorophyta</taxon>
        <taxon>core chlorophytes</taxon>
        <taxon>Trebouxiophyceae</taxon>
        <taxon>Trebouxiophyceae incertae sedis</taxon>
        <taxon>Coccomyxaceae</taxon>
        <taxon>Coccomyxa</taxon>
    </lineage>
</organism>
<keyword evidence="4" id="KW-1133">Transmembrane helix</keyword>
<evidence type="ECO:0000256" key="5">
    <source>
        <dbReference type="ARBA" id="ARBA00023136"/>
    </source>
</evidence>
<sequence>MRRSSSIEYRMLPSASRIKIFSSRWRAFMNPALLSGALVCALGLFMLVNLCTLAIREEQLPDLFSLPGSSRVHISVRKGVTAEANVSSGSLEGSGVAASPRAVEREVIGTEILLGLECKNFSMDVLPYLQLQQTWKPGRFMQDPVMDYALVTQLGMEQLDLLALQCKAWMGRVAAVIHAPFRDGAMVSGDARLQGRTLLDLNKVLSSFFDGLDPMNSCTLEMQLYIEEVESELQALLPPTGALWNLALRLANTEVVLLAGVGEVPSLALSQELLRPRKLARLKQILDEGTAMLYPTFAPAARLPAEEGGRLARMLISGKKEEVVKAWDAGTIVVPSDGTPGQSGQLSSAASNHKEWLRTATETYEVEYEEGYEPVALVLAKDVPWFDERFRGPFGARTAHALDMSQHLTFEVNPNEFAMHMPFPRLEAMRTAAEAIYDQVLELYAEVHKEVASYSYTPISRESCTPERHEMYAPAASPGAPDP</sequence>
<comment type="caution">
    <text evidence="7">The sequence shown here is derived from an EMBL/GenBank/DDBJ whole genome shotgun (WGS) entry which is preliminary data.</text>
</comment>
<evidence type="ECO:0000256" key="1">
    <source>
        <dbReference type="ARBA" id="ARBA00004606"/>
    </source>
</evidence>
<evidence type="ECO:0000256" key="4">
    <source>
        <dbReference type="ARBA" id="ARBA00022989"/>
    </source>
</evidence>
<comment type="subcellular location">
    <subcellularLocation>
        <location evidence="1">Membrane</location>
        <topology evidence="1">Single-pass type II membrane protein</topology>
    </subcellularLocation>
</comment>
<name>A0AAV1IIM0_9CHLO</name>
<keyword evidence="8" id="KW-1185">Reference proteome</keyword>
<dbReference type="Pfam" id="PF13896">
    <property type="entry name" value="Glyco_transf_49"/>
    <property type="match status" value="1"/>
</dbReference>
<keyword evidence="6" id="KW-0325">Glycoprotein</keyword>
<keyword evidence="5" id="KW-0472">Membrane</keyword>
<dbReference type="EMBL" id="CAUYUE010000013">
    <property type="protein sequence ID" value="CAK0786057.1"/>
    <property type="molecule type" value="Genomic_DNA"/>
</dbReference>
<evidence type="ECO:0000313" key="7">
    <source>
        <dbReference type="EMBL" id="CAK0786057.1"/>
    </source>
</evidence>
<protein>
    <submittedName>
        <fullName evidence="7">Uncharacterized protein</fullName>
    </submittedName>
</protein>
<evidence type="ECO:0000256" key="3">
    <source>
        <dbReference type="ARBA" id="ARBA00022968"/>
    </source>
</evidence>
<reference evidence="7 8" key="1">
    <citation type="submission" date="2023-10" db="EMBL/GenBank/DDBJ databases">
        <authorList>
            <person name="Maclean D."/>
            <person name="Macfadyen A."/>
        </authorList>
    </citation>
    <scope>NUCLEOTIDE SEQUENCE [LARGE SCALE GENOMIC DNA]</scope>
</reference>
<accession>A0AAV1IIM0</accession>
<proteinExistence type="predicted"/>
<dbReference type="GO" id="GO:0035269">
    <property type="term" value="P:protein O-linked glycosylation via mannose"/>
    <property type="evidence" value="ECO:0007669"/>
    <property type="project" value="TreeGrafter"/>
</dbReference>
<dbReference type="Proteomes" id="UP001314263">
    <property type="component" value="Unassembled WGS sequence"/>
</dbReference>
<gene>
    <name evidence="7" type="ORF">CVIRNUC_009270</name>
</gene>
<dbReference type="PANTHER" id="PTHR12270">
    <property type="entry name" value="GLYCOSYLTRANSFERASE-RELATED"/>
    <property type="match status" value="1"/>
</dbReference>
<dbReference type="PANTHER" id="PTHR12270:SF52">
    <property type="entry name" value="GLYCOSYLTRANSFERASE-LIKE PROTEIN GNT13-RELATED"/>
    <property type="match status" value="1"/>
</dbReference>
<evidence type="ECO:0000313" key="8">
    <source>
        <dbReference type="Proteomes" id="UP001314263"/>
    </source>
</evidence>
<keyword evidence="2" id="KW-0812">Transmembrane</keyword>
<dbReference type="GO" id="GO:0015020">
    <property type="term" value="F:glucuronosyltransferase activity"/>
    <property type="evidence" value="ECO:0007669"/>
    <property type="project" value="TreeGrafter"/>
</dbReference>
<keyword evidence="3" id="KW-0735">Signal-anchor</keyword>
<dbReference type="InterPro" id="IPR051292">
    <property type="entry name" value="Xyl/GlcA_transferase"/>
</dbReference>
<evidence type="ECO:0000256" key="6">
    <source>
        <dbReference type="ARBA" id="ARBA00023180"/>
    </source>
</evidence>
<evidence type="ECO:0000256" key="2">
    <source>
        <dbReference type="ARBA" id="ARBA00022692"/>
    </source>
</evidence>
<dbReference type="GO" id="GO:0016020">
    <property type="term" value="C:membrane"/>
    <property type="evidence" value="ECO:0007669"/>
    <property type="project" value="UniProtKB-SubCell"/>
</dbReference>
<dbReference type="AlphaFoldDB" id="A0AAV1IIM0"/>
<dbReference type="GO" id="GO:0042285">
    <property type="term" value="F:xylosyltransferase activity"/>
    <property type="evidence" value="ECO:0007669"/>
    <property type="project" value="TreeGrafter"/>
</dbReference>